<organism evidence="4 5">
    <name type="scientific">Brevibacterium luteolum</name>
    <dbReference type="NCBI Taxonomy" id="199591"/>
    <lineage>
        <taxon>Bacteria</taxon>
        <taxon>Bacillati</taxon>
        <taxon>Actinomycetota</taxon>
        <taxon>Actinomycetes</taxon>
        <taxon>Micrococcales</taxon>
        <taxon>Brevibacteriaceae</taxon>
        <taxon>Brevibacterium</taxon>
    </lineage>
</organism>
<feature type="domain" description="DUF4190" evidence="3">
    <location>
        <begin position="106"/>
        <end position="167"/>
    </location>
</feature>
<comment type="caution">
    <text evidence="4">The sequence shown here is derived from an EMBL/GenBank/DDBJ whole genome shotgun (WGS) entry which is preliminary data.</text>
</comment>
<accession>A0A2N6PHB3</accession>
<dbReference type="EMBL" id="PNFZ01000003">
    <property type="protein sequence ID" value="PMB98063.1"/>
    <property type="molecule type" value="Genomic_DNA"/>
</dbReference>
<keyword evidence="2" id="KW-0472">Membrane</keyword>
<keyword evidence="5" id="KW-1185">Reference proteome</keyword>
<dbReference type="Pfam" id="PF13828">
    <property type="entry name" value="DUF4190"/>
    <property type="match status" value="1"/>
</dbReference>
<evidence type="ECO:0000313" key="5">
    <source>
        <dbReference type="Proteomes" id="UP000235703"/>
    </source>
</evidence>
<keyword evidence="2" id="KW-0812">Transmembrane</keyword>
<dbReference type="InterPro" id="IPR025241">
    <property type="entry name" value="DUF4190"/>
</dbReference>
<evidence type="ECO:0000313" key="4">
    <source>
        <dbReference type="EMBL" id="PMB98063.1"/>
    </source>
</evidence>
<dbReference type="OrthoDB" id="4374883at2"/>
<reference evidence="4 5" key="1">
    <citation type="submission" date="2017-09" db="EMBL/GenBank/DDBJ databases">
        <title>Bacterial strain isolated from the female urinary microbiota.</title>
        <authorList>
            <person name="Thomas-White K."/>
            <person name="Kumar N."/>
            <person name="Forster S."/>
            <person name="Putonti C."/>
            <person name="Lawley T."/>
            <person name="Wolfe A.J."/>
        </authorList>
    </citation>
    <scope>NUCLEOTIDE SEQUENCE [LARGE SCALE GENOMIC DNA]</scope>
    <source>
        <strain evidence="4 5">UMB0680</strain>
    </source>
</reference>
<dbReference type="Proteomes" id="UP000235703">
    <property type="component" value="Unassembled WGS sequence"/>
</dbReference>
<dbReference type="AlphaFoldDB" id="A0A2N6PHB3"/>
<feature type="region of interest" description="Disordered" evidence="1">
    <location>
        <begin position="1"/>
        <end position="50"/>
    </location>
</feature>
<feature type="compositionally biased region" description="Low complexity" evidence="1">
    <location>
        <begin position="9"/>
        <end position="30"/>
    </location>
</feature>
<gene>
    <name evidence="4" type="ORF">CJ198_06700</name>
</gene>
<keyword evidence="2" id="KW-1133">Transmembrane helix</keyword>
<feature type="transmembrane region" description="Helical" evidence="2">
    <location>
        <begin position="155"/>
        <end position="183"/>
    </location>
</feature>
<name>A0A2N6PHB3_9MICO</name>
<sequence>MSHQYQPHGSGSSDPYGYGSPEAGGSSGAPTPYSSPAAGDPYAHQPVGAGYDSTGYDSTGYGSDSYAGTGYGSDSYAGTGYDSTGYGAPQSYVQPGYVQAPPQNTLALLSLIMSLVGLATSGLTAIVGIILGHIAKSQIKRTGETGDNLATWGLIVGYVIVGLVVLFWVAYFVFIFLIIGAGVMSSS</sequence>
<proteinExistence type="predicted"/>
<evidence type="ECO:0000256" key="2">
    <source>
        <dbReference type="SAM" id="Phobius"/>
    </source>
</evidence>
<feature type="transmembrane region" description="Helical" evidence="2">
    <location>
        <begin position="106"/>
        <end position="135"/>
    </location>
</feature>
<dbReference type="RefSeq" id="WP_102161860.1">
    <property type="nucleotide sequence ID" value="NZ_PNFZ01000003.1"/>
</dbReference>
<evidence type="ECO:0000256" key="1">
    <source>
        <dbReference type="SAM" id="MobiDB-lite"/>
    </source>
</evidence>
<evidence type="ECO:0000259" key="3">
    <source>
        <dbReference type="Pfam" id="PF13828"/>
    </source>
</evidence>
<protein>
    <recommendedName>
        <fullName evidence="3">DUF4190 domain-containing protein</fullName>
    </recommendedName>
</protein>